<evidence type="ECO:0000313" key="1">
    <source>
        <dbReference type="EMBL" id="MBW6399644.1"/>
    </source>
</evidence>
<organism evidence="1 2">
    <name type="scientific">Roseomonas alba</name>
    <dbReference type="NCBI Taxonomy" id="2846776"/>
    <lineage>
        <taxon>Bacteria</taxon>
        <taxon>Pseudomonadati</taxon>
        <taxon>Pseudomonadota</taxon>
        <taxon>Alphaproteobacteria</taxon>
        <taxon>Acetobacterales</taxon>
        <taxon>Roseomonadaceae</taxon>
        <taxon>Roseomonas</taxon>
    </lineage>
</organism>
<reference evidence="1 2" key="1">
    <citation type="submission" date="2021-07" db="EMBL/GenBank/DDBJ databases">
        <authorList>
            <person name="So Y."/>
        </authorList>
    </citation>
    <scope>NUCLEOTIDE SEQUENCE [LARGE SCALE GENOMIC DNA]</scope>
    <source>
        <strain evidence="1 2">HJA6</strain>
    </source>
</reference>
<comment type="caution">
    <text evidence="1">The sequence shown here is derived from an EMBL/GenBank/DDBJ whole genome shotgun (WGS) entry which is preliminary data.</text>
</comment>
<dbReference type="Proteomes" id="UP001196565">
    <property type="component" value="Unassembled WGS sequence"/>
</dbReference>
<keyword evidence="2" id="KW-1185">Reference proteome</keyword>
<sequence>MIGIDWGTSRLRAYRMAPDGTVLGQREAQRGILTVLPGGFPDTLRAVTGDWIAEGETSIVMSGMVGSRQGWLEAPYLPCPAGLDGLAGAAILVPFPDAALSLLPGLSCRDRHGVPEVMRGEETQMLGAAPDRGEVTVCLPGSHSKWAQMLDGRVLGFATYLTGEAFAALSAHTILARMMDASAPHHAGGFARGLARARQGGGLLHHLFGLRALALFEEMQEEEAASYLSGLLIGHEVAAALEDGVAPPILLIGAETLTRHYATALDAFGIPHRTAGPDAAARGLWRVAERLP</sequence>
<accession>A0ABS7ABG5</accession>
<dbReference type="RefSeq" id="WP_219764252.1">
    <property type="nucleotide sequence ID" value="NZ_JAHYBZ010000006.1"/>
</dbReference>
<proteinExistence type="predicted"/>
<name>A0ABS7ABG5_9PROT</name>
<protein>
    <submittedName>
        <fullName evidence="1">2-dehydro-3-deoxygalactonokinase</fullName>
    </submittedName>
</protein>
<evidence type="ECO:0000313" key="2">
    <source>
        <dbReference type="Proteomes" id="UP001196565"/>
    </source>
</evidence>
<dbReference type="InterPro" id="IPR007729">
    <property type="entry name" value="DGOK"/>
</dbReference>
<dbReference type="InterPro" id="IPR042257">
    <property type="entry name" value="DGOK_C"/>
</dbReference>
<dbReference type="Pfam" id="PF05035">
    <property type="entry name" value="DGOK"/>
    <property type="match status" value="1"/>
</dbReference>
<dbReference type="Gene3D" id="3.30.420.310">
    <property type="entry name" value="2-keto-3-deoxy-galactonokinase, C-terminal domain"/>
    <property type="match status" value="1"/>
</dbReference>
<dbReference type="EMBL" id="JAHYBZ010000006">
    <property type="protein sequence ID" value="MBW6399644.1"/>
    <property type="molecule type" value="Genomic_DNA"/>
</dbReference>
<gene>
    <name evidence="1" type="ORF">KPL78_17425</name>
</gene>
<dbReference type="InterPro" id="IPR042258">
    <property type="entry name" value="DGOK_N"/>
</dbReference>
<dbReference type="CDD" id="cd24012">
    <property type="entry name" value="ASKHA_NBD_KDGal-kinase"/>
    <property type="match status" value="1"/>
</dbReference>
<dbReference type="Gene3D" id="3.30.420.300">
    <property type="entry name" value="2-keto-3-deoxy-galactonokinase, substrate binding domain"/>
    <property type="match status" value="1"/>
</dbReference>